<gene>
    <name evidence="5" type="ORF">SAMN05421630_105341</name>
</gene>
<dbReference type="GO" id="GO:0042840">
    <property type="term" value="P:D-glucuronate catabolic process"/>
    <property type="evidence" value="ECO:0007669"/>
    <property type="project" value="TreeGrafter"/>
</dbReference>
<sequence>MPDLVGFGEAMVLLQPPAGGRLDTAPALDVHVAGAELNACAAVAALGGSAVLCTRLGDDPFGRRVSSEAARLGVGVSAEIDPSRPTGLFAKDALPDGRRRVRYYRTGSAASAMTTADAERGLALRAGAVLVSGLTVALGEGPAAMVRQVAASAADYGSTLVVDVNLRPALDPHGTAVEVLTTVLPLTKILLIGTDEAEPLFGTADPQRVVRLAEAAGVPEVVVKAGPDGCWWADEHGVIRHQPSLAEEVVDPVGAGDAFAGGYVAARLAGAQRGRAAWLGSRLAAGALASTGDTEGLPGKALGRRLLAEAIAR</sequence>
<protein>
    <submittedName>
        <fullName evidence="5">2-dehydro-3-deoxygluconokinase</fullName>
    </submittedName>
</protein>
<evidence type="ECO:0000259" key="4">
    <source>
        <dbReference type="Pfam" id="PF00294"/>
    </source>
</evidence>
<dbReference type="GO" id="GO:0005829">
    <property type="term" value="C:cytosol"/>
    <property type="evidence" value="ECO:0007669"/>
    <property type="project" value="TreeGrafter"/>
</dbReference>
<dbReference type="InterPro" id="IPR002173">
    <property type="entry name" value="Carboh/pur_kinase_PfkB_CS"/>
</dbReference>
<dbReference type="AlphaFoldDB" id="A0A222W078"/>
<dbReference type="EMBL" id="FMZE01000005">
    <property type="protein sequence ID" value="SDD04956.1"/>
    <property type="molecule type" value="Genomic_DNA"/>
</dbReference>
<accession>A0A222W078</accession>
<evidence type="ECO:0000256" key="3">
    <source>
        <dbReference type="ARBA" id="ARBA00022777"/>
    </source>
</evidence>
<proteinExistence type="inferred from homology"/>
<dbReference type="GO" id="GO:0019698">
    <property type="term" value="P:D-galacturonate catabolic process"/>
    <property type="evidence" value="ECO:0007669"/>
    <property type="project" value="TreeGrafter"/>
</dbReference>
<keyword evidence="2" id="KW-0808">Transferase</keyword>
<comment type="similarity">
    <text evidence="1">Belongs to the carbohydrate kinase PfkB family.</text>
</comment>
<dbReference type="SUPFAM" id="SSF53613">
    <property type="entry name" value="Ribokinase-like"/>
    <property type="match status" value="1"/>
</dbReference>
<dbReference type="RefSeq" id="WP_143021375.1">
    <property type="nucleotide sequence ID" value="NZ_CP016353.1"/>
</dbReference>
<dbReference type="CDD" id="cd01166">
    <property type="entry name" value="KdgK"/>
    <property type="match status" value="1"/>
</dbReference>
<dbReference type="KEGG" id="pmad:BAY61_16465"/>
<dbReference type="GO" id="GO:0008673">
    <property type="term" value="F:2-dehydro-3-deoxygluconokinase activity"/>
    <property type="evidence" value="ECO:0007669"/>
    <property type="project" value="TreeGrafter"/>
</dbReference>
<evidence type="ECO:0000256" key="2">
    <source>
        <dbReference type="ARBA" id="ARBA00022679"/>
    </source>
</evidence>
<dbReference type="InterPro" id="IPR029056">
    <property type="entry name" value="Ribokinase-like"/>
</dbReference>
<keyword evidence="6" id="KW-1185">Reference proteome</keyword>
<dbReference type="STRING" id="530584.SAMN05421630_105341"/>
<feature type="domain" description="Carbohydrate kinase PfkB" evidence="4">
    <location>
        <begin position="2"/>
        <end position="298"/>
    </location>
</feature>
<reference evidence="5 6" key="1">
    <citation type="submission" date="2016-10" db="EMBL/GenBank/DDBJ databases">
        <authorList>
            <person name="de Groot N.N."/>
        </authorList>
    </citation>
    <scope>NUCLEOTIDE SEQUENCE [LARGE SCALE GENOMIC DNA]</scope>
    <source>
        <strain evidence="5 6">CGMCC 4.5506</strain>
    </source>
</reference>
<dbReference type="Gene3D" id="3.40.1190.20">
    <property type="match status" value="1"/>
</dbReference>
<organism evidence="5 6">
    <name type="scientific">Prauserella marina</name>
    <dbReference type="NCBI Taxonomy" id="530584"/>
    <lineage>
        <taxon>Bacteria</taxon>
        <taxon>Bacillati</taxon>
        <taxon>Actinomycetota</taxon>
        <taxon>Actinomycetes</taxon>
        <taxon>Pseudonocardiales</taxon>
        <taxon>Pseudonocardiaceae</taxon>
        <taxon>Prauserella</taxon>
    </lineage>
</organism>
<dbReference type="PANTHER" id="PTHR43085">
    <property type="entry name" value="HEXOKINASE FAMILY MEMBER"/>
    <property type="match status" value="1"/>
</dbReference>
<evidence type="ECO:0000313" key="5">
    <source>
        <dbReference type="EMBL" id="SDD04956.1"/>
    </source>
</evidence>
<dbReference type="PROSITE" id="PS00584">
    <property type="entry name" value="PFKB_KINASES_2"/>
    <property type="match status" value="1"/>
</dbReference>
<dbReference type="InterPro" id="IPR011611">
    <property type="entry name" value="PfkB_dom"/>
</dbReference>
<dbReference type="GO" id="GO:0006974">
    <property type="term" value="P:DNA damage response"/>
    <property type="evidence" value="ECO:0007669"/>
    <property type="project" value="TreeGrafter"/>
</dbReference>
<dbReference type="Proteomes" id="UP000199494">
    <property type="component" value="Unassembled WGS sequence"/>
</dbReference>
<dbReference type="PANTHER" id="PTHR43085:SF15">
    <property type="entry name" value="2-DEHYDRO-3-DEOXYGLUCONOKINASE"/>
    <property type="match status" value="1"/>
</dbReference>
<dbReference type="OrthoDB" id="9808601at2"/>
<dbReference type="InterPro" id="IPR050306">
    <property type="entry name" value="PfkB_Carbo_kinase"/>
</dbReference>
<evidence type="ECO:0000256" key="1">
    <source>
        <dbReference type="ARBA" id="ARBA00010688"/>
    </source>
</evidence>
<name>A0A222W078_9PSEU</name>
<evidence type="ECO:0000313" key="6">
    <source>
        <dbReference type="Proteomes" id="UP000199494"/>
    </source>
</evidence>
<keyword evidence="3 5" id="KW-0418">Kinase</keyword>
<dbReference type="Pfam" id="PF00294">
    <property type="entry name" value="PfkB"/>
    <property type="match status" value="1"/>
</dbReference>